<evidence type="ECO:0000313" key="1">
    <source>
        <dbReference type="EMBL" id="SMF78095.1"/>
    </source>
</evidence>
<dbReference type="InterPro" id="IPR050509">
    <property type="entry name" value="CoA-transferase_III"/>
</dbReference>
<dbReference type="PANTHER" id="PTHR48228:SF4">
    <property type="entry name" value="BLR3030 PROTEIN"/>
    <property type="match status" value="1"/>
</dbReference>
<name>A0A1X7H1T0_TRICW</name>
<dbReference type="Proteomes" id="UP000192911">
    <property type="component" value="Unassembled WGS sequence"/>
</dbReference>
<evidence type="ECO:0000313" key="2">
    <source>
        <dbReference type="Proteomes" id="UP000192911"/>
    </source>
</evidence>
<protein>
    <submittedName>
        <fullName evidence="1">CoA-transferase family III</fullName>
    </submittedName>
</protein>
<dbReference type="PANTHER" id="PTHR48228">
    <property type="entry name" value="SUCCINYL-COA--D-CITRAMALATE COA-TRANSFERASE"/>
    <property type="match status" value="1"/>
</dbReference>
<organism evidence="1 2">
    <name type="scientific">Trinickia caryophylli</name>
    <name type="common">Paraburkholderia caryophylli</name>
    <dbReference type="NCBI Taxonomy" id="28094"/>
    <lineage>
        <taxon>Bacteria</taxon>
        <taxon>Pseudomonadati</taxon>
        <taxon>Pseudomonadota</taxon>
        <taxon>Betaproteobacteria</taxon>
        <taxon>Burkholderiales</taxon>
        <taxon>Burkholderiaceae</taxon>
        <taxon>Trinickia</taxon>
    </lineage>
</organism>
<dbReference type="Gene3D" id="3.40.50.10540">
    <property type="entry name" value="Crotonobetainyl-coa:carnitine coa-transferase, domain 1"/>
    <property type="match status" value="2"/>
</dbReference>
<proteinExistence type="predicted"/>
<dbReference type="AlphaFoldDB" id="A0A1X7H1T0"/>
<dbReference type="GO" id="GO:0016740">
    <property type="term" value="F:transferase activity"/>
    <property type="evidence" value="ECO:0007669"/>
    <property type="project" value="UniProtKB-KW"/>
</dbReference>
<dbReference type="EMBL" id="FXAH01000020">
    <property type="protein sequence ID" value="SMF78095.1"/>
    <property type="molecule type" value="Genomic_DNA"/>
</dbReference>
<dbReference type="SUPFAM" id="SSF89796">
    <property type="entry name" value="CoA-transferase family III (CaiB/BaiF)"/>
    <property type="match status" value="2"/>
</dbReference>
<keyword evidence="2" id="KW-1185">Reference proteome</keyword>
<keyword evidence="1" id="KW-0808">Transferase</keyword>
<sequence>MGTLASATIGAAALAAACCHAQRTGQGQQVSVSMRRALVAFRSERYLRIDNGRGQRSAVLDLRAERGRATLHALAVGADVFLQAYRPARLRRTDSGPTTSRARCRASSM</sequence>
<dbReference type="InterPro" id="IPR003673">
    <property type="entry name" value="CoA-Trfase_fam_III"/>
</dbReference>
<accession>A0A1X7H1T0</accession>
<gene>
    <name evidence="1" type="ORF">SAMN06295900_12066</name>
</gene>
<reference evidence="2" key="1">
    <citation type="submission" date="2017-04" db="EMBL/GenBank/DDBJ databases">
        <authorList>
            <person name="Varghese N."/>
            <person name="Submissions S."/>
        </authorList>
    </citation>
    <scope>NUCLEOTIDE SEQUENCE [LARGE SCALE GENOMIC DNA]</scope>
    <source>
        <strain evidence="2">Ballard 720</strain>
    </source>
</reference>
<dbReference type="STRING" id="28094.SAMN06295900_12066"/>
<dbReference type="InterPro" id="IPR023606">
    <property type="entry name" value="CoA-Trfase_III_dom_1_sf"/>
</dbReference>
<dbReference type="Pfam" id="PF02515">
    <property type="entry name" value="CoA_transf_3"/>
    <property type="match status" value="1"/>
</dbReference>